<evidence type="ECO:0000313" key="1">
    <source>
        <dbReference type="EMBL" id="MBD2560225.1"/>
    </source>
</evidence>
<proteinExistence type="predicted"/>
<organism evidence="1 2">
    <name type="scientific">Nostoc linckia FACHB-391</name>
    <dbReference type="NCBI Taxonomy" id="2692906"/>
    <lineage>
        <taxon>Bacteria</taxon>
        <taxon>Bacillati</taxon>
        <taxon>Cyanobacteriota</taxon>
        <taxon>Cyanophyceae</taxon>
        <taxon>Nostocales</taxon>
        <taxon>Nostocaceae</taxon>
        <taxon>Nostoc</taxon>
    </lineage>
</organism>
<evidence type="ECO:0008006" key="3">
    <source>
        <dbReference type="Google" id="ProtNLM"/>
    </source>
</evidence>
<gene>
    <name evidence="1" type="ORF">H6G95_06240</name>
</gene>
<name>A0ABR8EQJ9_NOSLI</name>
<dbReference type="EMBL" id="JACJTE010000004">
    <property type="protein sequence ID" value="MBD2560225.1"/>
    <property type="molecule type" value="Genomic_DNA"/>
</dbReference>
<evidence type="ECO:0000313" key="2">
    <source>
        <dbReference type="Proteomes" id="UP000604661"/>
    </source>
</evidence>
<reference evidence="1 2" key="1">
    <citation type="journal article" date="2020" name="ISME J.">
        <title>Comparative genomics reveals insights into cyanobacterial evolution and habitat adaptation.</title>
        <authorList>
            <person name="Chen M.Y."/>
            <person name="Teng W.K."/>
            <person name="Zhao L."/>
            <person name="Hu C.X."/>
            <person name="Zhou Y.K."/>
            <person name="Han B.P."/>
            <person name="Song L.R."/>
            <person name="Shu W.S."/>
        </authorList>
    </citation>
    <scope>NUCLEOTIDE SEQUENCE [LARGE SCALE GENOMIC DNA]</scope>
    <source>
        <strain evidence="1 2">FACHB-391</strain>
    </source>
</reference>
<protein>
    <recommendedName>
        <fullName evidence="3">Transposase</fullName>
    </recommendedName>
</protein>
<accession>A0ABR8EQJ9</accession>
<keyword evidence="2" id="KW-1185">Reference proteome</keyword>
<dbReference type="Proteomes" id="UP000604661">
    <property type="component" value="Unassembled WGS sequence"/>
</dbReference>
<comment type="caution">
    <text evidence="1">The sequence shown here is derived from an EMBL/GenBank/DDBJ whole genome shotgun (WGS) entry which is preliminary data.</text>
</comment>
<sequence>MAGVTHIEIEESVEELEELLRHQKQSRCKERIQALYLIKGQEMSVSA</sequence>